<dbReference type="InterPro" id="IPR016024">
    <property type="entry name" value="ARM-type_fold"/>
</dbReference>
<evidence type="ECO:0000313" key="1">
    <source>
        <dbReference type="EMBL" id="KAJ9592521.1"/>
    </source>
</evidence>
<dbReference type="Proteomes" id="UP001233999">
    <property type="component" value="Unassembled WGS sequence"/>
</dbReference>
<dbReference type="Gene3D" id="1.25.10.10">
    <property type="entry name" value="Leucine-rich Repeat Variant"/>
    <property type="match status" value="1"/>
</dbReference>
<protein>
    <submittedName>
        <fullName evidence="1">Uncharacterized protein</fullName>
    </submittedName>
</protein>
<dbReference type="InterPro" id="IPR011989">
    <property type="entry name" value="ARM-like"/>
</dbReference>
<gene>
    <name evidence="1" type="ORF">L9F63_015794</name>
</gene>
<reference evidence="1" key="2">
    <citation type="submission" date="2023-05" db="EMBL/GenBank/DDBJ databases">
        <authorList>
            <person name="Fouks B."/>
        </authorList>
    </citation>
    <scope>NUCLEOTIDE SEQUENCE</scope>
    <source>
        <strain evidence="1">Stay&amp;Tobe</strain>
        <tissue evidence="1">Testes</tissue>
    </source>
</reference>
<reference evidence="1" key="1">
    <citation type="journal article" date="2023" name="IScience">
        <title>Live-bearing cockroach genome reveals convergent evolutionary mechanisms linked to viviparity in insects and beyond.</title>
        <authorList>
            <person name="Fouks B."/>
            <person name="Harrison M.C."/>
            <person name="Mikhailova A.A."/>
            <person name="Marchal E."/>
            <person name="English S."/>
            <person name="Carruthers M."/>
            <person name="Jennings E.C."/>
            <person name="Chiamaka E.L."/>
            <person name="Frigard R.A."/>
            <person name="Pippel M."/>
            <person name="Attardo G.M."/>
            <person name="Benoit J.B."/>
            <person name="Bornberg-Bauer E."/>
            <person name="Tobe S.S."/>
        </authorList>
    </citation>
    <scope>NUCLEOTIDE SEQUENCE</scope>
    <source>
        <strain evidence="1">Stay&amp;Tobe</strain>
    </source>
</reference>
<dbReference type="AlphaFoldDB" id="A0AAD8A4Y3"/>
<evidence type="ECO:0000313" key="2">
    <source>
        <dbReference type="Proteomes" id="UP001233999"/>
    </source>
</evidence>
<proteinExistence type="predicted"/>
<keyword evidence="2" id="KW-1185">Reference proteome</keyword>
<comment type="caution">
    <text evidence="1">The sequence shown here is derived from an EMBL/GenBank/DDBJ whole genome shotgun (WGS) entry which is preliminary data.</text>
</comment>
<organism evidence="1 2">
    <name type="scientific">Diploptera punctata</name>
    <name type="common">Pacific beetle cockroach</name>
    <dbReference type="NCBI Taxonomy" id="6984"/>
    <lineage>
        <taxon>Eukaryota</taxon>
        <taxon>Metazoa</taxon>
        <taxon>Ecdysozoa</taxon>
        <taxon>Arthropoda</taxon>
        <taxon>Hexapoda</taxon>
        <taxon>Insecta</taxon>
        <taxon>Pterygota</taxon>
        <taxon>Neoptera</taxon>
        <taxon>Polyneoptera</taxon>
        <taxon>Dictyoptera</taxon>
        <taxon>Blattodea</taxon>
        <taxon>Blaberoidea</taxon>
        <taxon>Blaberidae</taxon>
        <taxon>Diplopterinae</taxon>
        <taxon>Diploptera</taxon>
    </lineage>
</organism>
<accession>A0AAD8A4Y3</accession>
<dbReference type="EMBL" id="JASPKZ010003833">
    <property type="protein sequence ID" value="KAJ9592521.1"/>
    <property type="molecule type" value="Genomic_DNA"/>
</dbReference>
<dbReference type="SUPFAM" id="SSF48371">
    <property type="entry name" value="ARM repeat"/>
    <property type="match status" value="1"/>
</dbReference>
<name>A0AAD8A4Y3_DIPPU</name>
<sequence length="236" mass="27574">MEIYSNTTSLHNLQRHIIDKNIWIRYKACRTLHYLVSNRSGADAIIKAGFLPFLLKRLLHEERDIIVVILEILRQLLHLDVKQVTCHLGALPVLIRFVFDKFYDVSSFSQDCLELLLTDNSVRGVIDDKTLAFLKNMRYNMDRETCLKSLAVYKLLSNSTFLRNRIILPEIIDHILNIAERFKSENQIVLDCFTILHKMCDVAFGRRILERRKFLIINVFLPNDKPALPASFDTKK</sequence>